<evidence type="ECO:0000313" key="3">
    <source>
        <dbReference type="Proteomes" id="UP000628775"/>
    </source>
</evidence>
<evidence type="ECO:0000256" key="1">
    <source>
        <dbReference type="SAM" id="MobiDB-lite"/>
    </source>
</evidence>
<dbReference type="AlphaFoldDB" id="A0A8J2VMT3"/>
<name>A0A8J2VMT3_9BACL</name>
<protein>
    <recommendedName>
        <fullName evidence="4">Transporter</fullName>
    </recommendedName>
</protein>
<comment type="caution">
    <text evidence="2">The sequence shown here is derived from an EMBL/GenBank/DDBJ whole genome shotgun (WGS) entry which is preliminary data.</text>
</comment>
<feature type="region of interest" description="Disordered" evidence="1">
    <location>
        <begin position="23"/>
        <end position="57"/>
    </location>
</feature>
<keyword evidence="3" id="KW-1185">Reference proteome</keyword>
<proteinExistence type="predicted"/>
<evidence type="ECO:0000313" key="2">
    <source>
        <dbReference type="EMBL" id="GGE33136.1"/>
    </source>
</evidence>
<organism evidence="2 3">
    <name type="scientific">Pullulanibacillus camelliae</name>
    <dbReference type="NCBI Taxonomy" id="1707096"/>
    <lineage>
        <taxon>Bacteria</taxon>
        <taxon>Bacillati</taxon>
        <taxon>Bacillota</taxon>
        <taxon>Bacilli</taxon>
        <taxon>Bacillales</taxon>
        <taxon>Sporolactobacillaceae</taxon>
        <taxon>Pullulanibacillus</taxon>
    </lineage>
</organism>
<reference evidence="2" key="2">
    <citation type="submission" date="2020-09" db="EMBL/GenBank/DDBJ databases">
        <authorList>
            <person name="Sun Q."/>
            <person name="Zhou Y."/>
        </authorList>
    </citation>
    <scope>NUCLEOTIDE SEQUENCE</scope>
    <source>
        <strain evidence="2">CGMCC 1.15371</strain>
    </source>
</reference>
<gene>
    <name evidence="2" type="ORF">GCM10011391_09740</name>
</gene>
<dbReference type="RefSeq" id="WP_188689970.1">
    <property type="nucleotide sequence ID" value="NZ_BMIR01000003.1"/>
</dbReference>
<reference evidence="2" key="1">
    <citation type="journal article" date="2014" name="Int. J. Syst. Evol. Microbiol.">
        <title>Complete genome sequence of Corynebacterium casei LMG S-19264T (=DSM 44701T), isolated from a smear-ripened cheese.</title>
        <authorList>
            <consortium name="US DOE Joint Genome Institute (JGI-PGF)"/>
            <person name="Walter F."/>
            <person name="Albersmeier A."/>
            <person name="Kalinowski J."/>
            <person name="Ruckert C."/>
        </authorList>
    </citation>
    <scope>NUCLEOTIDE SEQUENCE</scope>
    <source>
        <strain evidence="2">CGMCC 1.15371</strain>
    </source>
</reference>
<sequence length="132" mass="14744">MQTYYYEGAYPERILPGGFPSGFPSGFPGGFPSPPPTTGPSSGQQPPGPPPAFTPQLQTLHGFGQPAPFAIDPGAIRGCLFRWTYIWTRGNQQFWFFPIFVGPRSVAGFRWYGRNWGFFGINLNQILQFQCF</sequence>
<dbReference type="EMBL" id="BMIR01000003">
    <property type="protein sequence ID" value="GGE33136.1"/>
    <property type="molecule type" value="Genomic_DNA"/>
</dbReference>
<evidence type="ECO:0008006" key="4">
    <source>
        <dbReference type="Google" id="ProtNLM"/>
    </source>
</evidence>
<dbReference type="Proteomes" id="UP000628775">
    <property type="component" value="Unassembled WGS sequence"/>
</dbReference>
<accession>A0A8J2VMT3</accession>